<accession>A0A1I6C4R4</accession>
<evidence type="ECO:0000313" key="2">
    <source>
        <dbReference type="Proteomes" id="UP000182762"/>
    </source>
</evidence>
<dbReference type="EMBL" id="FOXX01000025">
    <property type="protein sequence ID" value="SFQ88180.1"/>
    <property type="molecule type" value="Genomic_DNA"/>
</dbReference>
<protein>
    <submittedName>
        <fullName evidence="1">GrpB domain, predicted nucleotidyltransferase, UPF0157 family</fullName>
    </submittedName>
</protein>
<keyword evidence="2" id="KW-1185">Reference proteome</keyword>
<dbReference type="Pfam" id="PF04229">
    <property type="entry name" value="GrpB"/>
    <property type="match status" value="1"/>
</dbReference>
<dbReference type="InterPro" id="IPR007344">
    <property type="entry name" value="GrpB/CoaE"/>
</dbReference>
<dbReference type="PANTHER" id="PTHR34822">
    <property type="entry name" value="GRPB DOMAIN PROTEIN (AFU_ORTHOLOGUE AFUA_1G01530)"/>
    <property type="match status" value="1"/>
</dbReference>
<dbReference type="PANTHER" id="PTHR34822:SF1">
    <property type="entry name" value="GRPB FAMILY PROTEIN"/>
    <property type="match status" value="1"/>
</dbReference>
<gene>
    <name evidence="1" type="ORF">SAMN02745910_04977</name>
</gene>
<dbReference type="RefSeq" id="WP_061803877.1">
    <property type="nucleotide sequence ID" value="NZ_FOXX01000025.1"/>
</dbReference>
<dbReference type="Gene3D" id="3.30.460.10">
    <property type="entry name" value="Beta Polymerase, domain 2"/>
    <property type="match status" value="1"/>
</dbReference>
<dbReference type="GeneID" id="93713489"/>
<comment type="caution">
    <text evidence="1">The sequence shown here is derived from an EMBL/GenBank/DDBJ whole genome shotgun (WGS) entry which is preliminary data.</text>
</comment>
<name>A0A1I6C4R4_9BACI</name>
<reference evidence="1 2" key="1">
    <citation type="submission" date="2016-10" db="EMBL/GenBank/DDBJ databases">
        <authorList>
            <person name="Varghese N."/>
            <person name="Submissions S."/>
        </authorList>
    </citation>
    <scope>NUCLEOTIDE SEQUENCE [LARGE SCALE GENOMIC DNA]</scope>
    <source>
        <strain evidence="1 2">DSM 13796</strain>
    </source>
</reference>
<dbReference type="SUPFAM" id="SSF81301">
    <property type="entry name" value="Nucleotidyltransferase"/>
    <property type="match status" value="1"/>
</dbReference>
<evidence type="ECO:0000313" key="1">
    <source>
        <dbReference type="EMBL" id="SFQ88180.1"/>
    </source>
</evidence>
<organism evidence="1 2">
    <name type="scientific">Priestia endophytica DSM 13796</name>
    <dbReference type="NCBI Taxonomy" id="1121089"/>
    <lineage>
        <taxon>Bacteria</taxon>
        <taxon>Bacillati</taxon>
        <taxon>Bacillota</taxon>
        <taxon>Bacilli</taxon>
        <taxon>Bacillales</taxon>
        <taxon>Bacillaceae</taxon>
        <taxon>Priestia</taxon>
    </lineage>
</organism>
<dbReference type="Proteomes" id="UP000182762">
    <property type="component" value="Unassembled WGS sequence"/>
</dbReference>
<sequence length="172" mass="20070">MKKEETISLSTYDPAWPKLFHYEKHRIKKALGMDLCDIEHVGSTAVEGMIARPVIDIQAGMYSLRLTEPLYHKLESLDYTLAEEIENERLLFTKRTNLSINLHIVLYDGERWRNGLLWRDYLRSTPKIAQNFGSFKHGLVRNGVHDLQEYISQKLSFINNVITYSNQKKGWG</sequence>
<dbReference type="InterPro" id="IPR043519">
    <property type="entry name" value="NT_sf"/>
</dbReference>
<proteinExistence type="predicted"/>